<reference evidence="1" key="2">
    <citation type="journal article" date="2021" name="Sci. Rep.">
        <title>The distribution of antibiotic resistance genes in chicken gut microbiota commensals.</title>
        <authorList>
            <person name="Juricova H."/>
            <person name="Matiasovicova J."/>
            <person name="Kubasova T."/>
            <person name="Cejkova D."/>
            <person name="Rychlik I."/>
        </authorList>
    </citation>
    <scope>NUCLEOTIDE SEQUENCE</scope>
    <source>
        <strain evidence="1">An559</strain>
    </source>
</reference>
<accession>A0A939BCV2</accession>
<proteinExistence type="predicted"/>
<comment type="caution">
    <text evidence="1">The sequence shown here is derived from an EMBL/GenBank/DDBJ whole genome shotgun (WGS) entry which is preliminary data.</text>
</comment>
<dbReference type="Proteomes" id="UP000774750">
    <property type="component" value="Unassembled WGS sequence"/>
</dbReference>
<evidence type="ECO:0000313" key="1">
    <source>
        <dbReference type="EMBL" id="MBM6920499.1"/>
    </source>
</evidence>
<protein>
    <submittedName>
        <fullName evidence="1">Uncharacterized protein</fullName>
    </submittedName>
</protein>
<organism evidence="1 2">
    <name type="scientific">Merdimmobilis hominis</name>
    <dbReference type="NCBI Taxonomy" id="2897707"/>
    <lineage>
        <taxon>Bacteria</taxon>
        <taxon>Bacillati</taxon>
        <taxon>Bacillota</taxon>
        <taxon>Clostridia</taxon>
        <taxon>Eubacteriales</taxon>
        <taxon>Oscillospiraceae</taxon>
        <taxon>Merdimmobilis</taxon>
    </lineage>
</organism>
<dbReference type="AlphaFoldDB" id="A0A939BCV2"/>
<sequence length="150" mass="17245">MLYPVFDFSVYSIKTPIKNIKHFLFDLKCCRDRILKGYCEKDAWDMDRWFLEVVPGVLDCLREQVDSYPSNLPDKQVSENGGASCGVQSISLEDDGRLAEWKGILKEMADAFRAADKNCADFVICPTEKAIAERKRAMALLDKYFDDLWN</sequence>
<dbReference type="EMBL" id="JACJKY010000006">
    <property type="protein sequence ID" value="MBM6920499.1"/>
    <property type="molecule type" value="Genomic_DNA"/>
</dbReference>
<gene>
    <name evidence="1" type="ORF">H6A12_04930</name>
</gene>
<keyword evidence="2" id="KW-1185">Reference proteome</keyword>
<reference evidence="1" key="1">
    <citation type="submission" date="2020-08" db="EMBL/GenBank/DDBJ databases">
        <authorList>
            <person name="Cejkova D."/>
            <person name="Kubasova T."/>
            <person name="Jahodarova E."/>
            <person name="Rychlik I."/>
        </authorList>
    </citation>
    <scope>NUCLEOTIDE SEQUENCE</scope>
    <source>
        <strain evidence="1">An559</strain>
    </source>
</reference>
<name>A0A939BCV2_9FIRM</name>
<evidence type="ECO:0000313" key="2">
    <source>
        <dbReference type="Proteomes" id="UP000774750"/>
    </source>
</evidence>
<dbReference type="RefSeq" id="WP_204445440.1">
    <property type="nucleotide sequence ID" value="NZ_JACJKY010000006.1"/>
</dbReference>